<evidence type="ECO:0000313" key="1">
    <source>
        <dbReference type="EMBL" id="QCD91591.1"/>
    </source>
</evidence>
<protein>
    <submittedName>
        <fullName evidence="1">Uncharacterized protein</fullName>
    </submittedName>
</protein>
<reference evidence="1 2" key="1">
    <citation type="submission" date="2019-04" db="EMBL/GenBank/DDBJ databases">
        <title>An improved genome assembly and genetic linkage map for asparagus bean, Vigna unguiculata ssp. sesquipedialis.</title>
        <authorList>
            <person name="Xia Q."/>
            <person name="Zhang R."/>
            <person name="Dong Y."/>
        </authorList>
    </citation>
    <scope>NUCLEOTIDE SEQUENCE [LARGE SCALE GENOMIC DNA]</scope>
    <source>
        <tissue evidence="1">Leaf</tissue>
    </source>
</reference>
<gene>
    <name evidence="1" type="ORF">DEO72_LG4g2557</name>
</gene>
<sequence length="127" mass="14642">MGLRWRWGLGAKTNTLFPLTSLSRFFLPQIVRGWHALFISRVLDAVCGLADKSDSRHIGHATKISAFHKKVIQFANKSFTGLKEKDSRRMQKQGSKVKWYEYVEVQSGKRIKIGSRRKLNRDHCIPS</sequence>
<organism evidence="1 2">
    <name type="scientific">Vigna unguiculata</name>
    <name type="common">Cowpea</name>
    <dbReference type="NCBI Taxonomy" id="3917"/>
    <lineage>
        <taxon>Eukaryota</taxon>
        <taxon>Viridiplantae</taxon>
        <taxon>Streptophyta</taxon>
        <taxon>Embryophyta</taxon>
        <taxon>Tracheophyta</taxon>
        <taxon>Spermatophyta</taxon>
        <taxon>Magnoliopsida</taxon>
        <taxon>eudicotyledons</taxon>
        <taxon>Gunneridae</taxon>
        <taxon>Pentapetalae</taxon>
        <taxon>rosids</taxon>
        <taxon>fabids</taxon>
        <taxon>Fabales</taxon>
        <taxon>Fabaceae</taxon>
        <taxon>Papilionoideae</taxon>
        <taxon>50 kb inversion clade</taxon>
        <taxon>NPAAA clade</taxon>
        <taxon>indigoferoid/millettioid clade</taxon>
        <taxon>Phaseoleae</taxon>
        <taxon>Vigna</taxon>
    </lineage>
</organism>
<name>A0A4D6LSW2_VIGUN</name>
<evidence type="ECO:0000313" key="2">
    <source>
        <dbReference type="Proteomes" id="UP000501690"/>
    </source>
</evidence>
<accession>A0A4D6LSW2</accession>
<dbReference type="Proteomes" id="UP000501690">
    <property type="component" value="Linkage Group LG4"/>
</dbReference>
<dbReference type="EMBL" id="CP039348">
    <property type="protein sequence ID" value="QCD91591.1"/>
    <property type="molecule type" value="Genomic_DNA"/>
</dbReference>
<proteinExistence type="predicted"/>
<dbReference type="AlphaFoldDB" id="A0A4D6LSW2"/>
<keyword evidence="2" id="KW-1185">Reference proteome</keyword>